<comment type="pathway">
    <text evidence="3 13">Cofactor biosynthesis; riboflavin biosynthesis; 5-amino-6-(D-ribitylamino)uracil from GTP: step 3/4.</text>
</comment>
<dbReference type="Pfam" id="PF01872">
    <property type="entry name" value="RibD_C"/>
    <property type="match status" value="1"/>
</dbReference>
<feature type="binding site" evidence="15">
    <location>
        <position position="196"/>
    </location>
    <ligand>
        <name>substrate</name>
    </ligand>
</feature>
<dbReference type="PANTHER" id="PTHR38011">
    <property type="entry name" value="DIHYDROFOLATE REDUCTASE FAMILY PROTEIN (AFU_ORTHOLOGUE AFUA_8G06820)"/>
    <property type="match status" value="1"/>
</dbReference>
<dbReference type="Gene3D" id="3.40.430.10">
    <property type="entry name" value="Dihydrofolate Reductase, subunit A"/>
    <property type="match status" value="1"/>
</dbReference>
<evidence type="ECO:0000256" key="16">
    <source>
        <dbReference type="PIRSR" id="PIRSR006769-3"/>
    </source>
</evidence>
<dbReference type="PIRSF" id="PIRSF006769">
    <property type="entry name" value="RibD"/>
    <property type="match status" value="1"/>
</dbReference>
<dbReference type="KEGG" id="pnd:Pla175_42030"/>
<feature type="binding site" evidence="16">
    <location>
        <position position="87"/>
    </location>
    <ligand>
        <name>Zn(2+)</name>
        <dbReference type="ChEBI" id="CHEBI:29105"/>
        <note>catalytic</note>
    </ligand>
</feature>
<dbReference type="InterPro" id="IPR016193">
    <property type="entry name" value="Cytidine_deaminase-like"/>
</dbReference>
<keyword evidence="6 13" id="KW-0686">Riboflavin biosynthesis</keyword>
<dbReference type="RefSeq" id="WP_231953997.1">
    <property type="nucleotide sequence ID" value="NZ_CP036291.1"/>
</dbReference>
<keyword evidence="11 13" id="KW-0560">Oxidoreductase</keyword>
<feature type="binding site" evidence="15">
    <location>
        <position position="180"/>
    </location>
    <ligand>
        <name>substrate</name>
    </ligand>
</feature>
<feature type="binding site" evidence="15">
    <location>
        <position position="212"/>
    </location>
    <ligand>
        <name>NADP(+)</name>
        <dbReference type="ChEBI" id="CHEBI:58349"/>
    </ligand>
</feature>
<dbReference type="InterPro" id="IPR002125">
    <property type="entry name" value="CMP_dCMP_dom"/>
</dbReference>
<dbReference type="InterPro" id="IPR002734">
    <property type="entry name" value="RibDG_C"/>
</dbReference>
<feature type="binding site" evidence="15">
    <location>
        <begin position="304"/>
        <end position="310"/>
    </location>
    <ligand>
        <name>NADP(+)</name>
        <dbReference type="ChEBI" id="CHEBI:58349"/>
    </ligand>
</feature>
<dbReference type="EC" id="3.5.4.26" evidence="13"/>
<evidence type="ECO:0000256" key="1">
    <source>
        <dbReference type="ARBA" id="ARBA00002151"/>
    </source>
</evidence>
<evidence type="ECO:0000256" key="12">
    <source>
        <dbReference type="ARBA" id="ARBA00023268"/>
    </source>
</evidence>
<dbReference type="EC" id="1.1.1.193" evidence="13"/>
<keyword evidence="19" id="KW-1185">Reference proteome</keyword>
<dbReference type="GO" id="GO:0008270">
    <property type="term" value="F:zinc ion binding"/>
    <property type="evidence" value="ECO:0007669"/>
    <property type="project" value="InterPro"/>
</dbReference>
<dbReference type="GO" id="GO:0008835">
    <property type="term" value="F:diaminohydroxyphosphoribosylaminopyrimidine deaminase activity"/>
    <property type="evidence" value="ECO:0007669"/>
    <property type="project" value="UniProtKB-EC"/>
</dbReference>
<evidence type="ECO:0000256" key="7">
    <source>
        <dbReference type="ARBA" id="ARBA00022723"/>
    </source>
</evidence>
<evidence type="ECO:0000313" key="18">
    <source>
        <dbReference type="EMBL" id="QDU90790.1"/>
    </source>
</evidence>
<dbReference type="FunFam" id="3.40.140.10:FF:000025">
    <property type="entry name" value="Riboflavin biosynthesis protein RibD"/>
    <property type="match status" value="1"/>
</dbReference>
<dbReference type="GO" id="GO:0008703">
    <property type="term" value="F:5-amino-6-(5-phosphoribosylamino)uracil reductase activity"/>
    <property type="evidence" value="ECO:0007669"/>
    <property type="project" value="UniProtKB-EC"/>
</dbReference>
<dbReference type="InterPro" id="IPR016192">
    <property type="entry name" value="APOBEC/CMP_deaminase_Zn-bd"/>
</dbReference>
<dbReference type="InterPro" id="IPR050765">
    <property type="entry name" value="Riboflavin_Biosynth_HTPR"/>
</dbReference>
<evidence type="ECO:0000256" key="5">
    <source>
        <dbReference type="ARBA" id="ARBA00007417"/>
    </source>
</evidence>
<keyword evidence="12" id="KW-0511">Multifunctional enzyme</keyword>
<comment type="catalytic activity">
    <reaction evidence="13">
        <text>5-amino-6-(5-phospho-D-ribitylamino)uracil + NADP(+) = 5-amino-6-(5-phospho-D-ribosylamino)uracil + NADPH + H(+)</text>
        <dbReference type="Rhea" id="RHEA:17845"/>
        <dbReference type="ChEBI" id="CHEBI:15378"/>
        <dbReference type="ChEBI" id="CHEBI:57783"/>
        <dbReference type="ChEBI" id="CHEBI:58349"/>
        <dbReference type="ChEBI" id="CHEBI:58421"/>
        <dbReference type="ChEBI" id="CHEBI:58453"/>
        <dbReference type="EC" id="1.1.1.193"/>
    </reaction>
</comment>
<comment type="pathway">
    <text evidence="2 13">Cofactor biosynthesis; riboflavin biosynthesis; 5-amino-6-(D-ribitylamino)uracil from GTP: step 2/4.</text>
</comment>
<proteinExistence type="inferred from homology"/>
<feature type="binding site" evidence="15">
    <location>
        <position position="182"/>
    </location>
    <ligand>
        <name>NADP(+)</name>
        <dbReference type="ChEBI" id="CHEBI:58349"/>
    </ligand>
</feature>
<protein>
    <recommendedName>
        <fullName evidence="13">Riboflavin biosynthesis protein RibD</fullName>
    </recommendedName>
    <domain>
        <recommendedName>
            <fullName evidence="13">Diaminohydroxyphosphoribosylaminopyrimidine deaminase</fullName>
            <shortName evidence="13">DRAP deaminase</shortName>
            <ecNumber evidence="13">3.5.4.26</ecNumber>
        </recommendedName>
        <alternativeName>
            <fullName evidence="13">Riboflavin-specific deaminase</fullName>
        </alternativeName>
    </domain>
    <domain>
        <recommendedName>
            <fullName evidence="13">5-amino-6-(5-phosphoribosylamino)uracil reductase</fullName>
            <ecNumber evidence="13">1.1.1.193</ecNumber>
        </recommendedName>
        <alternativeName>
            <fullName evidence="13">HTP reductase</fullName>
        </alternativeName>
    </domain>
</protein>
<reference evidence="18 19" key="1">
    <citation type="submission" date="2019-02" db="EMBL/GenBank/DDBJ databases">
        <title>Deep-cultivation of Planctomycetes and their phenomic and genomic characterization uncovers novel biology.</title>
        <authorList>
            <person name="Wiegand S."/>
            <person name="Jogler M."/>
            <person name="Boedeker C."/>
            <person name="Pinto D."/>
            <person name="Vollmers J."/>
            <person name="Rivas-Marin E."/>
            <person name="Kohn T."/>
            <person name="Peeters S.H."/>
            <person name="Heuer A."/>
            <person name="Rast P."/>
            <person name="Oberbeckmann S."/>
            <person name="Bunk B."/>
            <person name="Jeske O."/>
            <person name="Meyerdierks A."/>
            <person name="Storesund J.E."/>
            <person name="Kallscheuer N."/>
            <person name="Luecker S."/>
            <person name="Lage O.M."/>
            <person name="Pohl T."/>
            <person name="Merkel B.J."/>
            <person name="Hornburger P."/>
            <person name="Mueller R.-W."/>
            <person name="Bruemmer F."/>
            <person name="Labrenz M."/>
            <person name="Spormann A.M."/>
            <person name="Op den Camp H."/>
            <person name="Overmann J."/>
            <person name="Amann R."/>
            <person name="Jetten M.S.M."/>
            <person name="Mascher T."/>
            <person name="Medema M.H."/>
            <person name="Devos D.P."/>
            <person name="Kaster A.-K."/>
            <person name="Ovreas L."/>
            <person name="Rohde M."/>
            <person name="Galperin M.Y."/>
            <person name="Jogler C."/>
        </authorList>
    </citation>
    <scope>NUCLEOTIDE SEQUENCE [LARGE SCALE GENOMIC DNA]</scope>
    <source>
        <strain evidence="18 19">Pla175</strain>
    </source>
</reference>
<dbReference type="PROSITE" id="PS00903">
    <property type="entry name" value="CYT_DCMP_DEAMINASES_1"/>
    <property type="match status" value="1"/>
</dbReference>
<feature type="binding site" evidence="15">
    <location>
        <position position="302"/>
    </location>
    <ligand>
        <name>substrate</name>
    </ligand>
</feature>
<keyword evidence="10 13" id="KW-0521">NADP</keyword>
<dbReference type="AlphaFoldDB" id="A0A518DH39"/>
<evidence type="ECO:0000256" key="11">
    <source>
        <dbReference type="ARBA" id="ARBA00023002"/>
    </source>
</evidence>
<dbReference type="Pfam" id="PF00383">
    <property type="entry name" value="dCMP_cyt_deam_1"/>
    <property type="match status" value="1"/>
</dbReference>
<comment type="function">
    <text evidence="1 13">Converts 2,5-diamino-6-(ribosylamino)-4(3h)-pyrimidinone 5'-phosphate into 5-amino-6-(ribosylamino)-2,4(1h,3h)-pyrimidinedione 5'-phosphate.</text>
</comment>
<keyword evidence="8 13" id="KW-0378">Hydrolase</keyword>
<feature type="binding site" evidence="15">
    <location>
        <position position="166"/>
    </location>
    <ligand>
        <name>NADP(+)</name>
        <dbReference type="ChEBI" id="CHEBI:58349"/>
    </ligand>
</feature>
<keyword evidence="9 13" id="KW-0862">Zinc</keyword>
<dbReference type="InterPro" id="IPR024072">
    <property type="entry name" value="DHFR-like_dom_sf"/>
</dbReference>
<feature type="binding site" evidence="15">
    <location>
        <position position="216"/>
    </location>
    <ligand>
        <name>substrate</name>
    </ligand>
</feature>
<keyword evidence="7 13" id="KW-0479">Metal-binding</keyword>
<dbReference type="UniPathway" id="UPA00275">
    <property type="reaction ID" value="UER00401"/>
</dbReference>
<comment type="similarity">
    <text evidence="4 13">In the N-terminal section; belongs to the cytidine and deoxycytidylate deaminase family.</text>
</comment>
<dbReference type="Proteomes" id="UP000317429">
    <property type="component" value="Chromosome"/>
</dbReference>
<evidence type="ECO:0000313" key="19">
    <source>
        <dbReference type="Proteomes" id="UP000317429"/>
    </source>
</evidence>
<dbReference type="PANTHER" id="PTHR38011:SF7">
    <property type="entry name" value="2,5-DIAMINO-6-RIBOSYLAMINO-4(3H)-PYRIMIDINONE 5'-PHOSPHATE REDUCTASE"/>
    <property type="match status" value="1"/>
</dbReference>
<evidence type="ECO:0000256" key="9">
    <source>
        <dbReference type="ARBA" id="ARBA00022833"/>
    </source>
</evidence>
<evidence type="ECO:0000256" key="2">
    <source>
        <dbReference type="ARBA" id="ARBA00004882"/>
    </source>
</evidence>
<evidence type="ECO:0000256" key="10">
    <source>
        <dbReference type="ARBA" id="ARBA00022857"/>
    </source>
</evidence>
<accession>A0A518DH39</accession>
<evidence type="ECO:0000256" key="13">
    <source>
        <dbReference type="PIRNR" id="PIRNR006769"/>
    </source>
</evidence>
<feature type="binding site" evidence="15">
    <location>
        <position position="219"/>
    </location>
    <ligand>
        <name>substrate</name>
    </ligand>
</feature>
<evidence type="ECO:0000256" key="4">
    <source>
        <dbReference type="ARBA" id="ARBA00005259"/>
    </source>
</evidence>
<dbReference type="Gene3D" id="3.40.140.10">
    <property type="entry name" value="Cytidine Deaminase, domain 2"/>
    <property type="match status" value="1"/>
</dbReference>
<dbReference type="GO" id="GO:0009231">
    <property type="term" value="P:riboflavin biosynthetic process"/>
    <property type="evidence" value="ECO:0007669"/>
    <property type="project" value="UniProtKB-UniPathway"/>
</dbReference>
<feature type="active site" description="Proton donor" evidence="14">
    <location>
        <position position="64"/>
    </location>
</feature>
<comment type="similarity">
    <text evidence="5 13">In the C-terminal section; belongs to the HTP reductase family.</text>
</comment>
<feature type="binding site" evidence="15">
    <location>
        <position position="208"/>
    </location>
    <ligand>
        <name>NADP(+)</name>
        <dbReference type="ChEBI" id="CHEBI:58349"/>
    </ligand>
</feature>
<organism evidence="18 19">
    <name type="scientific">Pirellulimonas nuda</name>
    <dbReference type="NCBI Taxonomy" id="2528009"/>
    <lineage>
        <taxon>Bacteria</taxon>
        <taxon>Pseudomonadati</taxon>
        <taxon>Planctomycetota</taxon>
        <taxon>Planctomycetia</taxon>
        <taxon>Pirellulales</taxon>
        <taxon>Lacipirellulaceae</taxon>
        <taxon>Pirellulimonas</taxon>
    </lineage>
</organism>
<evidence type="ECO:0000256" key="8">
    <source>
        <dbReference type="ARBA" id="ARBA00022801"/>
    </source>
</evidence>
<dbReference type="SUPFAM" id="SSF53597">
    <property type="entry name" value="Dihydrofolate reductase-like"/>
    <property type="match status" value="1"/>
</dbReference>
<dbReference type="InterPro" id="IPR004794">
    <property type="entry name" value="Eubact_RibD"/>
</dbReference>
<dbReference type="NCBIfam" id="TIGR00326">
    <property type="entry name" value="eubact_ribD"/>
    <property type="match status" value="1"/>
</dbReference>
<feature type="domain" description="CMP/dCMP-type deaminase" evidence="17">
    <location>
        <begin position="13"/>
        <end position="135"/>
    </location>
</feature>
<evidence type="ECO:0000256" key="15">
    <source>
        <dbReference type="PIRSR" id="PIRSR006769-2"/>
    </source>
</evidence>
<evidence type="ECO:0000256" key="6">
    <source>
        <dbReference type="ARBA" id="ARBA00022619"/>
    </source>
</evidence>
<name>A0A518DH39_9BACT</name>
<dbReference type="PROSITE" id="PS51747">
    <property type="entry name" value="CYT_DCMP_DEAMINASES_2"/>
    <property type="match status" value="1"/>
</dbReference>
<comment type="catalytic activity">
    <reaction evidence="13">
        <text>2,5-diamino-6-hydroxy-4-(5-phosphoribosylamino)-pyrimidine + H2O + H(+) = 5-amino-6-(5-phospho-D-ribosylamino)uracil + NH4(+)</text>
        <dbReference type="Rhea" id="RHEA:21868"/>
        <dbReference type="ChEBI" id="CHEBI:15377"/>
        <dbReference type="ChEBI" id="CHEBI:15378"/>
        <dbReference type="ChEBI" id="CHEBI:28938"/>
        <dbReference type="ChEBI" id="CHEBI:58453"/>
        <dbReference type="ChEBI" id="CHEBI:58614"/>
        <dbReference type="EC" id="3.5.4.26"/>
    </reaction>
</comment>
<dbReference type="CDD" id="cd01284">
    <property type="entry name" value="Riboflavin_deaminase-reductase"/>
    <property type="match status" value="1"/>
</dbReference>
<gene>
    <name evidence="18" type="primary">ribD</name>
    <name evidence="18" type="ORF">Pla175_42030</name>
</gene>
<feature type="binding site" evidence="16">
    <location>
        <position position="62"/>
    </location>
    <ligand>
        <name>Zn(2+)</name>
        <dbReference type="ChEBI" id="CHEBI:29105"/>
        <note>catalytic</note>
    </ligand>
</feature>
<evidence type="ECO:0000256" key="14">
    <source>
        <dbReference type="PIRSR" id="PIRSR006769-1"/>
    </source>
</evidence>
<evidence type="ECO:0000259" key="17">
    <source>
        <dbReference type="PROSITE" id="PS51747"/>
    </source>
</evidence>
<dbReference type="SUPFAM" id="SSF53927">
    <property type="entry name" value="Cytidine deaminase-like"/>
    <property type="match status" value="1"/>
</dbReference>
<dbReference type="EMBL" id="CP036291">
    <property type="protein sequence ID" value="QDU90790.1"/>
    <property type="molecule type" value="Genomic_DNA"/>
</dbReference>
<feature type="binding site" evidence="16">
    <location>
        <position position="96"/>
    </location>
    <ligand>
        <name>Zn(2+)</name>
        <dbReference type="ChEBI" id="CHEBI:29105"/>
        <note>catalytic</note>
    </ligand>
</feature>
<sequence>MTDASIDPADPSDRDEHWARRAAELALRGEGLVEPNPMVGCVVVREGRLVGEGWHERFGGPHAEVNALNAAGEGARGATLYVSLEPCCHTGKTPPCTDAILAAGVTRVVAAVADPFPQVAGGGIHRLRAAGVVCELGPGAEPARRVLAPYLKRLATGRPWVIAKWAMTLDGKIATASGDSKWISGEASRAIVQRLRGRMDAIVVGRRTAQLDNPLLIARPPGPRVAARVVVGPIAPDCRLMETIADAPVIVVARSAEEEAACAKLGSLGADVVCLDNDDRVPVVTRLVELLGARGMTNVLVEGGGVLLGSMFDARLVDEAHVFVATKLIGGAGAPSPMGGAGQGTIAAGARLVDAVIEQVEGDVYIRGRLGDGEASSAGA</sequence>
<evidence type="ECO:0000256" key="3">
    <source>
        <dbReference type="ARBA" id="ARBA00004910"/>
    </source>
</evidence>
<comment type="cofactor">
    <cofactor evidence="13 16">
        <name>Zn(2+)</name>
        <dbReference type="ChEBI" id="CHEBI:29105"/>
    </cofactor>
    <text evidence="13 16">Binds 1 zinc ion.</text>
</comment>